<name>D5MHH7_METO1</name>
<protein>
    <submittedName>
        <fullName evidence="1">Uncharacterized protein</fullName>
    </submittedName>
</protein>
<dbReference type="AlphaFoldDB" id="D5MHH7"/>
<sequence length="60" mass="6639">MRAGMTSDYILRKWLLTWNGPNNPLAPLNFSHLDSLAVVSSGHDHPASAFPLRKHAAFIP</sequence>
<reference evidence="1 2" key="1">
    <citation type="journal article" date="2010" name="Nature">
        <title>Nitrite-driven anaerobic methane oxidation by oxygenic bacteria.</title>
        <authorList>
            <person name="Ettwig K.F."/>
            <person name="Butler M.K."/>
            <person name="Le Paslier D."/>
            <person name="Pelletier E."/>
            <person name="Mangenot S."/>
            <person name="Kuypers M.M.M."/>
            <person name="Schreiber F."/>
            <person name="Dutilh B.E."/>
            <person name="Zedelius J."/>
            <person name="de Beer D."/>
            <person name="Gloerich J."/>
            <person name="Wessels H.J.C.T."/>
            <person name="van Allen T."/>
            <person name="Luesken F."/>
            <person name="Wu M."/>
            <person name="van de Pas-Schoonen K.T."/>
            <person name="Op den Camp H.J.M."/>
            <person name="Janssen-Megens E.M."/>
            <person name="Francoijs K-J."/>
            <person name="Stunnenberg H."/>
            <person name="Weissenbach J."/>
            <person name="Jetten M.S.M."/>
            <person name="Strous M."/>
        </authorList>
    </citation>
    <scope>NUCLEOTIDE SEQUENCE [LARGE SCALE GENOMIC DNA]</scope>
</reference>
<organism evidence="1 2">
    <name type="scientific">Methylomirabilis oxygeniifera</name>
    <dbReference type="NCBI Taxonomy" id="671143"/>
    <lineage>
        <taxon>Bacteria</taxon>
        <taxon>Candidatus Methylomirabilota</taxon>
        <taxon>Candidatus Methylomirabilia</taxon>
        <taxon>Candidatus Methylomirabilales</taxon>
        <taxon>Candidatus Methylomirabilaceae</taxon>
        <taxon>Candidatus Methylomirabilis</taxon>
    </lineage>
</organism>
<dbReference type="STRING" id="671143.DAMO_2159"/>
<gene>
    <name evidence="1" type="ORF">DAMO_2159</name>
</gene>
<dbReference type="HOGENOM" id="CLU_2932675_0_0_0"/>
<dbReference type="Proteomes" id="UP000006898">
    <property type="component" value="Chromosome"/>
</dbReference>
<evidence type="ECO:0000313" key="2">
    <source>
        <dbReference type="Proteomes" id="UP000006898"/>
    </source>
</evidence>
<proteinExistence type="predicted"/>
<dbReference type="EMBL" id="FP565575">
    <property type="protein sequence ID" value="CBE69209.1"/>
    <property type="molecule type" value="Genomic_DNA"/>
</dbReference>
<dbReference type="KEGG" id="mox:DAMO_2159"/>
<evidence type="ECO:0000313" key="1">
    <source>
        <dbReference type="EMBL" id="CBE69209.1"/>
    </source>
</evidence>
<accession>D5MHH7</accession>